<dbReference type="OrthoDB" id="199041at2759"/>
<dbReference type="eggNOG" id="KOG3987">
    <property type="taxonomic scope" value="Eukaryota"/>
</dbReference>
<dbReference type="CTD" id="8240154"/>
<dbReference type="SUPFAM" id="SSF53335">
    <property type="entry name" value="S-adenosyl-L-methionine-dependent methyltransferases"/>
    <property type="match status" value="1"/>
</dbReference>
<organism>
    <name type="scientific">Pediculus humanus subsp. corporis</name>
    <name type="common">Body louse</name>
    <dbReference type="NCBI Taxonomy" id="121224"/>
    <lineage>
        <taxon>Eukaryota</taxon>
        <taxon>Metazoa</taxon>
        <taxon>Ecdysozoa</taxon>
        <taxon>Arthropoda</taxon>
        <taxon>Hexapoda</taxon>
        <taxon>Insecta</taxon>
        <taxon>Pterygota</taxon>
        <taxon>Neoptera</taxon>
        <taxon>Paraneoptera</taxon>
        <taxon>Psocodea</taxon>
        <taxon>Troctomorpha</taxon>
        <taxon>Phthiraptera</taxon>
        <taxon>Anoplura</taxon>
        <taxon>Pediculidae</taxon>
        <taxon>Pediculus</taxon>
    </lineage>
</organism>
<dbReference type="EnsemblMetazoa" id="PHUM191300-RA">
    <property type="protein sequence ID" value="PHUM191300-PA"/>
    <property type="gene ID" value="PHUM191300"/>
</dbReference>
<evidence type="ECO:0000313" key="1">
    <source>
        <dbReference type="EMBL" id="EEB12571.1"/>
    </source>
</evidence>
<accession>E0VGR5</accession>
<dbReference type="Pfam" id="PF05219">
    <property type="entry name" value="DREV"/>
    <property type="match status" value="1"/>
</dbReference>
<dbReference type="Proteomes" id="UP000009046">
    <property type="component" value="Unassembled WGS sequence"/>
</dbReference>
<dbReference type="VEuPathDB" id="VectorBase:PHUM191300"/>
<dbReference type="InParanoid" id="E0VGR5"/>
<proteinExistence type="predicted"/>
<dbReference type="RefSeq" id="XP_002425309.1">
    <property type="nucleotide sequence ID" value="XM_002425264.1"/>
</dbReference>
<evidence type="ECO:0000313" key="2">
    <source>
        <dbReference type="EnsemblMetazoa" id="PHUM191300-PA"/>
    </source>
</evidence>
<reference evidence="2" key="3">
    <citation type="submission" date="2021-02" db="UniProtKB">
        <authorList>
            <consortium name="EnsemblMetazoa"/>
        </authorList>
    </citation>
    <scope>IDENTIFICATION</scope>
    <source>
        <strain evidence="2">USDA</strain>
    </source>
</reference>
<dbReference type="KEGG" id="phu:Phum_PHUM191300"/>
<reference evidence="1" key="1">
    <citation type="submission" date="2007-04" db="EMBL/GenBank/DDBJ databases">
        <title>Annotation of Pediculus humanus corporis strain USDA.</title>
        <authorList>
            <person name="Kirkness E."/>
            <person name="Hannick L."/>
            <person name="Hass B."/>
            <person name="Bruggner R."/>
            <person name="Lawson D."/>
            <person name="Bidwell S."/>
            <person name="Joardar V."/>
            <person name="Caler E."/>
            <person name="Walenz B."/>
            <person name="Inman J."/>
            <person name="Schobel S."/>
            <person name="Galinsky K."/>
            <person name="Amedeo P."/>
            <person name="Strausberg R."/>
        </authorList>
    </citation>
    <scope>NUCLEOTIDE SEQUENCE</scope>
    <source>
        <strain evidence="1">USDA</strain>
    </source>
</reference>
<dbReference type="InterPro" id="IPR029063">
    <property type="entry name" value="SAM-dependent_MTases_sf"/>
</dbReference>
<dbReference type="InterPro" id="IPR007884">
    <property type="entry name" value="METL9"/>
</dbReference>
<dbReference type="OMA" id="TSEREHW"/>
<keyword evidence="3" id="KW-1185">Reference proteome</keyword>
<gene>
    <name evidence="2" type="primary">8240154</name>
    <name evidence="1" type="ORF">Phum_PHUM191300</name>
</gene>
<evidence type="ECO:0000313" key="3">
    <source>
        <dbReference type="Proteomes" id="UP000009046"/>
    </source>
</evidence>
<dbReference type="EMBL" id="DS235151">
    <property type="protein sequence ID" value="EEB12571.1"/>
    <property type="molecule type" value="Genomic_DNA"/>
</dbReference>
<dbReference type="EMBL" id="AAZO01002220">
    <property type="status" value="NOT_ANNOTATED_CDS"/>
    <property type="molecule type" value="Genomic_DNA"/>
</dbReference>
<protein>
    <submittedName>
        <fullName evidence="1 2">Possible cgi-81 protein, putative</fullName>
    </submittedName>
</protein>
<dbReference type="AlphaFoldDB" id="E0VGR5"/>
<dbReference type="HOGENOM" id="CLU_147617_0_0_1"/>
<dbReference type="PANTHER" id="PTHR12890">
    <property type="entry name" value="DREV PROTEIN"/>
    <property type="match status" value="1"/>
</dbReference>
<sequence>MTKKKRKKSKLKLLDLGAGDGVVTILEPEVWHLENEKYDVITCLNLLDRCDRPNDILEQMKNSLAPDGIVVLAMVLPFEPYVEIGAKNHSPSQVLDVNGNTFEHQVCSMVKNVLEPVGYEIIKWTKLPYLCEGDLRQSYYWLDDEKLW</sequence>
<name>E0VGR5_PEDHC</name>
<dbReference type="Gene3D" id="3.40.50.150">
    <property type="entry name" value="Vaccinia Virus protein VP39"/>
    <property type="match status" value="1"/>
</dbReference>
<dbReference type="GeneID" id="8240154"/>
<dbReference type="GO" id="GO:0106370">
    <property type="term" value="F:protein-L-histidine N-pros-methyltransferase activity"/>
    <property type="evidence" value="ECO:0007669"/>
    <property type="project" value="InterPro"/>
</dbReference>
<dbReference type="PANTHER" id="PTHR12890:SF0">
    <property type="entry name" value="PROTEIN-L-HISTIDINE N-PROS-METHYLTRANSFERASE"/>
    <property type="match status" value="1"/>
</dbReference>
<reference evidence="1" key="2">
    <citation type="submission" date="2007-04" db="EMBL/GenBank/DDBJ databases">
        <title>The genome of the human body louse.</title>
        <authorList>
            <consortium name="The Human Body Louse Genome Consortium"/>
            <person name="Kirkness E."/>
            <person name="Walenz B."/>
            <person name="Hass B."/>
            <person name="Bruggner R."/>
            <person name="Strausberg R."/>
        </authorList>
    </citation>
    <scope>NUCLEOTIDE SEQUENCE</scope>
    <source>
        <strain evidence="1">USDA</strain>
    </source>
</reference>
<dbReference type="STRING" id="121224.E0VGR5"/>